<evidence type="ECO:0000313" key="4">
    <source>
        <dbReference type="EMBL" id="PVZ99403.1"/>
    </source>
</evidence>
<sequence>MFRGNRLVYRAVRKFELDSNPTSLLPTNGYWRNSALKSRFYTSIQTKFTTEGEKNIFDKLLKLNPTSLSVSDISGGCGSMYSIEIQAEEFRGKPMVKQHRIVNEVLKDEIKGMHGLRISSSAPKNDS</sequence>
<comment type="caution">
    <text evidence="3">The sequence shown here is derived from an EMBL/GenBank/DDBJ whole genome shotgun (WGS) entry which is preliminary data.</text>
</comment>
<proteinExistence type="inferred from homology"/>
<gene>
    <name evidence="4" type="ORF">BB558_004582</name>
    <name evidence="3" type="ORF">BB558_006444</name>
</gene>
<dbReference type="PANTHER" id="PTHR46188:SF1">
    <property type="entry name" value="BOLA-LIKE PROTEIN 3"/>
    <property type="match status" value="1"/>
</dbReference>
<accession>A0A2U1IXP8</accession>
<dbReference type="PANTHER" id="PTHR46188">
    <property type="entry name" value="BOLA-LIKE PROTEIN 3"/>
    <property type="match status" value="1"/>
</dbReference>
<dbReference type="InterPro" id="IPR002634">
    <property type="entry name" value="BolA"/>
</dbReference>
<organism evidence="3 5">
    <name type="scientific">Smittium angustum</name>
    <dbReference type="NCBI Taxonomy" id="133377"/>
    <lineage>
        <taxon>Eukaryota</taxon>
        <taxon>Fungi</taxon>
        <taxon>Fungi incertae sedis</taxon>
        <taxon>Zoopagomycota</taxon>
        <taxon>Kickxellomycotina</taxon>
        <taxon>Harpellomycetes</taxon>
        <taxon>Harpellales</taxon>
        <taxon>Legeriomycetaceae</taxon>
        <taxon>Smittium</taxon>
    </lineage>
</organism>
<comment type="similarity">
    <text evidence="1 2">Belongs to the BolA/IbaG family.</text>
</comment>
<dbReference type="Pfam" id="PF01722">
    <property type="entry name" value="BolA"/>
    <property type="match status" value="1"/>
</dbReference>
<dbReference type="EMBL" id="MBFU01000780">
    <property type="protein sequence ID" value="PVZ97595.1"/>
    <property type="molecule type" value="Genomic_DNA"/>
</dbReference>
<dbReference type="SUPFAM" id="SSF82657">
    <property type="entry name" value="BolA-like"/>
    <property type="match status" value="1"/>
</dbReference>
<name>A0A2U1IXP8_SMIAN</name>
<keyword evidence="5" id="KW-1185">Reference proteome</keyword>
<evidence type="ECO:0000313" key="3">
    <source>
        <dbReference type="EMBL" id="PVZ97595.1"/>
    </source>
</evidence>
<evidence type="ECO:0000256" key="2">
    <source>
        <dbReference type="RuleBase" id="RU003860"/>
    </source>
</evidence>
<evidence type="ECO:0000256" key="1">
    <source>
        <dbReference type="ARBA" id="ARBA00005578"/>
    </source>
</evidence>
<dbReference type="Gene3D" id="3.30.300.90">
    <property type="entry name" value="BolA-like"/>
    <property type="match status" value="1"/>
</dbReference>
<dbReference type="AlphaFoldDB" id="A0A2U1IXP8"/>
<dbReference type="InterPro" id="IPR052275">
    <property type="entry name" value="Mt_Fe-S_assembly_factor"/>
</dbReference>
<dbReference type="GO" id="GO:0005759">
    <property type="term" value="C:mitochondrial matrix"/>
    <property type="evidence" value="ECO:0007669"/>
    <property type="project" value="TreeGrafter"/>
</dbReference>
<evidence type="ECO:0000313" key="5">
    <source>
        <dbReference type="Proteomes" id="UP000245591"/>
    </source>
</evidence>
<reference evidence="3 5" key="1">
    <citation type="journal article" date="2018" name="MBio">
        <title>Comparative Genomics Reveals the Core Gene Toolbox for the Fungus-Insect Symbiosis.</title>
        <authorList>
            <person name="Wang Y."/>
            <person name="Stata M."/>
            <person name="Wang W."/>
            <person name="Stajich J.E."/>
            <person name="White M.M."/>
            <person name="Moncalvo J.M."/>
        </authorList>
    </citation>
    <scope>NUCLEOTIDE SEQUENCE [LARGE SCALE GENOMIC DNA]</scope>
    <source>
        <strain evidence="3 5">AUS-126-30</strain>
    </source>
</reference>
<dbReference type="EMBL" id="MBFU01000437">
    <property type="protein sequence ID" value="PVZ99403.1"/>
    <property type="molecule type" value="Genomic_DNA"/>
</dbReference>
<protein>
    <submittedName>
        <fullName evidence="3">Uncharacterized protein</fullName>
    </submittedName>
</protein>
<dbReference type="Proteomes" id="UP000245591">
    <property type="component" value="Unassembled WGS sequence"/>
</dbReference>
<dbReference type="InterPro" id="IPR036065">
    <property type="entry name" value="BolA-like_sf"/>
</dbReference>